<dbReference type="InterPro" id="IPR003615">
    <property type="entry name" value="HNH_nuc"/>
</dbReference>
<proteinExistence type="predicted"/>
<protein>
    <recommendedName>
        <fullName evidence="1">HNH nuclease domain-containing protein</fullName>
    </recommendedName>
</protein>
<dbReference type="EMBL" id="CAWUHB010000059">
    <property type="protein sequence ID" value="CAK7231615.1"/>
    <property type="molecule type" value="Genomic_DNA"/>
</dbReference>
<feature type="domain" description="HNH nuclease" evidence="1">
    <location>
        <begin position="56"/>
        <end position="129"/>
    </location>
</feature>
<sequence>MLAVARDPTSSIRGLLLQDHKEPIESLKRHFHQAKGRSAADKNAQHIVPQWYGEACVLCGFPKPQGAHIVPVRAVKKASPYELWDVLSGLWPLSMVSEHELVLEGRECTNILPLCPNAHWLWDSHNFALRPIEDQDPEKRQLQMYLQVLWLKHHGSTDVVDILSDFRRVRAGPHPGIRHGDVYQLTTSDPTNQPLPNVRLLQIQLGVHKIYAGIRAAAEAGAIFRGNPPDDDGTAIPSGWTPTSQWQVALDAAVGAGALDVAAAERWRVAILQHELARIDNLLGKRSPLGSVDEGPEDAV</sequence>
<organism evidence="2 3">
    <name type="scientific">Sporothrix curviconia</name>
    <dbReference type="NCBI Taxonomy" id="1260050"/>
    <lineage>
        <taxon>Eukaryota</taxon>
        <taxon>Fungi</taxon>
        <taxon>Dikarya</taxon>
        <taxon>Ascomycota</taxon>
        <taxon>Pezizomycotina</taxon>
        <taxon>Sordariomycetes</taxon>
        <taxon>Sordariomycetidae</taxon>
        <taxon>Ophiostomatales</taxon>
        <taxon>Ophiostomataceae</taxon>
        <taxon>Sporothrix</taxon>
    </lineage>
</organism>
<evidence type="ECO:0000313" key="3">
    <source>
        <dbReference type="Proteomes" id="UP001642405"/>
    </source>
</evidence>
<gene>
    <name evidence="2" type="ORF">SCUCBS95973_007977</name>
</gene>
<evidence type="ECO:0000259" key="1">
    <source>
        <dbReference type="Pfam" id="PF13391"/>
    </source>
</evidence>
<accession>A0ABP0CJ34</accession>
<reference evidence="2 3" key="1">
    <citation type="submission" date="2024-01" db="EMBL/GenBank/DDBJ databases">
        <authorList>
            <person name="Allen C."/>
            <person name="Tagirdzhanova G."/>
        </authorList>
    </citation>
    <scope>NUCLEOTIDE SEQUENCE [LARGE SCALE GENOMIC DNA]</scope>
</reference>
<keyword evidence="3" id="KW-1185">Reference proteome</keyword>
<dbReference type="Proteomes" id="UP001642405">
    <property type="component" value="Unassembled WGS sequence"/>
</dbReference>
<dbReference type="Pfam" id="PF13391">
    <property type="entry name" value="HNH_2"/>
    <property type="match status" value="1"/>
</dbReference>
<comment type="caution">
    <text evidence="2">The sequence shown here is derived from an EMBL/GenBank/DDBJ whole genome shotgun (WGS) entry which is preliminary data.</text>
</comment>
<evidence type="ECO:0000313" key="2">
    <source>
        <dbReference type="EMBL" id="CAK7231615.1"/>
    </source>
</evidence>
<name>A0ABP0CJ34_9PEZI</name>